<feature type="domain" description="AB hydrolase-1" evidence="1">
    <location>
        <begin position="32"/>
        <end position="153"/>
    </location>
</feature>
<evidence type="ECO:0000313" key="2">
    <source>
        <dbReference type="EMBL" id="MDU0113005.1"/>
    </source>
</evidence>
<evidence type="ECO:0000259" key="1">
    <source>
        <dbReference type="Pfam" id="PF00561"/>
    </source>
</evidence>
<dbReference type="SUPFAM" id="SSF53474">
    <property type="entry name" value="alpha/beta-Hydrolases"/>
    <property type="match status" value="1"/>
</dbReference>
<organism evidence="2 3">
    <name type="scientific">Psychrosphaera aquimarina</name>
    <dbReference type="NCBI Taxonomy" id="2044854"/>
    <lineage>
        <taxon>Bacteria</taxon>
        <taxon>Pseudomonadati</taxon>
        <taxon>Pseudomonadota</taxon>
        <taxon>Gammaproteobacteria</taxon>
        <taxon>Alteromonadales</taxon>
        <taxon>Pseudoalteromonadaceae</taxon>
        <taxon>Psychrosphaera</taxon>
    </lineage>
</organism>
<dbReference type="Gene3D" id="3.40.50.1820">
    <property type="entry name" value="alpha/beta hydrolase"/>
    <property type="match status" value="1"/>
</dbReference>
<dbReference type="Pfam" id="PF00561">
    <property type="entry name" value="Abhydrolase_1"/>
    <property type="match status" value="1"/>
</dbReference>
<gene>
    <name evidence="2" type="ORF">RT723_08345</name>
</gene>
<dbReference type="EMBL" id="JAWCUA010000007">
    <property type="protein sequence ID" value="MDU0113005.1"/>
    <property type="molecule type" value="Genomic_DNA"/>
</dbReference>
<accession>A0ABU3R001</accession>
<dbReference type="Proteomes" id="UP001257914">
    <property type="component" value="Unassembled WGS sequence"/>
</dbReference>
<dbReference type="PANTHER" id="PTHR43798:SF33">
    <property type="entry name" value="HYDROLASE, PUTATIVE (AFU_ORTHOLOGUE AFUA_2G14860)-RELATED"/>
    <property type="match status" value="1"/>
</dbReference>
<dbReference type="InterPro" id="IPR050266">
    <property type="entry name" value="AB_hydrolase_sf"/>
</dbReference>
<name>A0ABU3R001_9GAMM</name>
<dbReference type="RefSeq" id="WP_315946634.1">
    <property type="nucleotide sequence ID" value="NZ_JAWCUA010000007.1"/>
</dbReference>
<reference evidence="2 3" key="1">
    <citation type="submission" date="2023-10" db="EMBL/GenBank/DDBJ databases">
        <title>Psychrosphaera aquimaarina strain SW33 isolated from seawater.</title>
        <authorList>
            <person name="Bayburt H."/>
            <person name="Kim J.M."/>
            <person name="Choi B.J."/>
            <person name="Jeon C.O."/>
        </authorList>
    </citation>
    <scope>NUCLEOTIDE SEQUENCE [LARGE SCALE GENOMIC DNA]</scope>
    <source>
        <strain evidence="2 3">KCTC 52743</strain>
    </source>
</reference>
<dbReference type="GO" id="GO:0016787">
    <property type="term" value="F:hydrolase activity"/>
    <property type="evidence" value="ECO:0007669"/>
    <property type="project" value="UniProtKB-KW"/>
</dbReference>
<evidence type="ECO:0000313" key="3">
    <source>
        <dbReference type="Proteomes" id="UP001257914"/>
    </source>
</evidence>
<dbReference type="PRINTS" id="PR00111">
    <property type="entry name" value="ABHYDROLASE"/>
</dbReference>
<protein>
    <submittedName>
        <fullName evidence="2">Alpha/beta hydrolase</fullName>
    </submittedName>
</protein>
<dbReference type="InterPro" id="IPR000073">
    <property type="entry name" value="AB_hydrolase_1"/>
</dbReference>
<sequence>MVPEHLINEGNIKLPSGIIAALENTHQPNQIHILAIHGWLDNAASFIPLMNELPEYNWTAIDLPGHGNSYHRPPHTHYHFIDWVSDLINIIDVKYGNKPVVIVGHSLGGMLATVLAGVYPELVKKLVVIDAVGLVTQSEGATEIRKALDSRIAQSKKQKTKHISLNVAIKARANAGKIKSTSAELLVRRNIDETEGGFEWKTDKRLRTSSPVRLSEQQSISIIQHIAAPVMLFVAKDGYEMVKSGYKKYKSYYPNLIKKDVIGAHHCHMDEPIGIALEIKRFIG</sequence>
<keyword evidence="3" id="KW-1185">Reference proteome</keyword>
<comment type="caution">
    <text evidence="2">The sequence shown here is derived from an EMBL/GenBank/DDBJ whole genome shotgun (WGS) entry which is preliminary data.</text>
</comment>
<proteinExistence type="predicted"/>
<dbReference type="PANTHER" id="PTHR43798">
    <property type="entry name" value="MONOACYLGLYCEROL LIPASE"/>
    <property type="match status" value="1"/>
</dbReference>
<dbReference type="InterPro" id="IPR029058">
    <property type="entry name" value="AB_hydrolase_fold"/>
</dbReference>
<keyword evidence="2" id="KW-0378">Hydrolase</keyword>